<protein>
    <submittedName>
        <fullName evidence="1">Uncharacterized protein</fullName>
    </submittedName>
</protein>
<evidence type="ECO:0000313" key="2">
    <source>
        <dbReference type="Proteomes" id="UP000602510"/>
    </source>
</evidence>
<dbReference type="Proteomes" id="UP000602510">
    <property type="component" value="Unassembled WGS sequence"/>
</dbReference>
<sequence length="65" mass="7523">MRYRRRRCSCEACAVEAPYVMCPCRAKTLPCEKVDLADILETGKHVTEMRFAPKPRLTEDMKVFA</sequence>
<name>A0A833WKF9_PHYIN</name>
<dbReference type="EMBL" id="WSZM01000079">
    <property type="protein sequence ID" value="KAF4043897.1"/>
    <property type="molecule type" value="Genomic_DNA"/>
</dbReference>
<keyword evidence="2" id="KW-1185">Reference proteome</keyword>
<comment type="caution">
    <text evidence="1">The sequence shown here is derived from an EMBL/GenBank/DDBJ whole genome shotgun (WGS) entry which is preliminary data.</text>
</comment>
<proteinExistence type="predicted"/>
<reference evidence="1" key="1">
    <citation type="submission" date="2020-04" db="EMBL/GenBank/DDBJ databases">
        <title>Hybrid Assembly of Korean Phytophthora infestans isolates.</title>
        <authorList>
            <person name="Prokchorchik M."/>
            <person name="Lee Y."/>
            <person name="Seo J."/>
            <person name="Cho J.-H."/>
            <person name="Park Y.-E."/>
            <person name="Jang D.-C."/>
            <person name="Im J.-S."/>
            <person name="Choi J.-G."/>
            <person name="Park H.-J."/>
            <person name="Lee G.-B."/>
            <person name="Lee Y.-G."/>
            <person name="Hong S.-Y."/>
            <person name="Cho K."/>
            <person name="Sohn K.H."/>
        </authorList>
    </citation>
    <scope>NUCLEOTIDE SEQUENCE</scope>
    <source>
        <strain evidence="1">KR_1_A1</strain>
    </source>
</reference>
<accession>A0A833WKF9</accession>
<organism evidence="1 2">
    <name type="scientific">Phytophthora infestans</name>
    <name type="common">Potato late blight agent</name>
    <name type="synonym">Botrytis infestans</name>
    <dbReference type="NCBI Taxonomy" id="4787"/>
    <lineage>
        <taxon>Eukaryota</taxon>
        <taxon>Sar</taxon>
        <taxon>Stramenopiles</taxon>
        <taxon>Oomycota</taxon>
        <taxon>Peronosporomycetes</taxon>
        <taxon>Peronosporales</taxon>
        <taxon>Peronosporaceae</taxon>
        <taxon>Phytophthora</taxon>
    </lineage>
</organism>
<dbReference type="AlphaFoldDB" id="A0A833WKF9"/>
<evidence type="ECO:0000313" key="1">
    <source>
        <dbReference type="EMBL" id="KAF4043897.1"/>
    </source>
</evidence>
<gene>
    <name evidence="1" type="ORF">GN244_ATG03770</name>
</gene>